<dbReference type="InterPro" id="IPR017956">
    <property type="entry name" value="AT_hook_DNA-bd_motif"/>
</dbReference>
<feature type="region of interest" description="Disordered" evidence="7">
    <location>
        <begin position="339"/>
        <end position="369"/>
    </location>
</feature>
<dbReference type="PANTHER" id="PTHR23341:SF2">
    <property type="entry name" value="HIGH MOBILITY GROUP PROTEIN HMG-12"/>
    <property type="match status" value="1"/>
</dbReference>
<dbReference type="SMART" id="SM00384">
    <property type="entry name" value="AT_hook"/>
    <property type="match status" value="14"/>
</dbReference>
<feature type="region of interest" description="Disordered" evidence="7">
    <location>
        <begin position="669"/>
        <end position="689"/>
    </location>
</feature>
<feature type="compositionally biased region" description="Polar residues" evidence="7">
    <location>
        <begin position="1544"/>
        <end position="1553"/>
    </location>
</feature>
<feature type="compositionally biased region" description="Basic residues" evidence="7">
    <location>
        <begin position="1588"/>
        <end position="1597"/>
    </location>
</feature>
<dbReference type="OMA" id="LNEMTHC"/>
<proteinExistence type="inferred from homology"/>
<feature type="region of interest" description="Disordered" evidence="7">
    <location>
        <begin position="701"/>
        <end position="738"/>
    </location>
</feature>
<evidence type="ECO:0000256" key="5">
    <source>
        <dbReference type="ARBA" id="ARBA00023163"/>
    </source>
</evidence>
<feature type="region of interest" description="Disordered" evidence="7">
    <location>
        <begin position="1416"/>
        <end position="1440"/>
    </location>
</feature>
<name>A0A7M7NV47_STRPU</name>
<feature type="region of interest" description="Disordered" evidence="7">
    <location>
        <begin position="590"/>
        <end position="623"/>
    </location>
</feature>
<keyword evidence="5" id="KW-0804">Transcription</keyword>
<dbReference type="Proteomes" id="UP000007110">
    <property type="component" value="Unassembled WGS sequence"/>
</dbReference>
<evidence type="ECO:0000256" key="2">
    <source>
        <dbReference type="ARBA" id="ARBA00010812"/>
    </source>
</evidence>
<feature type="compositionally biased region" description="Basic and acidic residues" evidence="7">
    <location>
        <begin position="702"/>
        <end position="722"/>
    </location>
</feature>
<dbReference type="InParanoid" id="A0A7M7NV47"/>
<evidence type="ECO:0000256" key="7">
    <source>
        <dbReference type="SAM" id="MobiDB-lite"/>
    </source>
</evidence>
<feature type="region of interest" description="Disordered" evidence="7">
    <location>
        <begin position="754"/>
        <end position="778"/>
    </location>
</feature>
<evidence type="ECO:0000313" key="8">
    <source>
        <dbReference type="EnsemblMetazoa" id="XP_030842109"/>
    </source>
</evidence>
<evidence type="ECO:0000313" key="9">
    <source>
        <dbReference type="Proteomes" id="UP000007110"/>
    </source>
</evidence>
<feature type="compositionally biased region" description="Polar residues" evidence="7">
    <location>
        <begin position="913"/>
        <end position="922"/>
    </location>
</feature>
<keyword evidence="6" id="KW-0539">Nucleus</keyword>
<feature type="compositionally biased region" description="Basic and acidic residues" evidence="7">
    <location>
        <begin position="503"/>
        <end position="514"/>
    </location>
</feature>
<reference evidence="8" key="2">
    <citation type="submission" date="2021-01" db="UniProtKB">
        <authorList>
            <consortium name="EnsemblMetazoa"/>
        </authorList>
    </citation>
    <scope>IDENTIFICATION</scope>
</reference>
<feature type="compositionally biased region" description="Basic residues" evidence="7">
    <location>
        <begin position="247"/>
        <end position="256"/>
    </location>
</feature>
<organism evidence="8 9">
    <name type="scientific">Strongylocentrotus purpuratus</name>
    <name type="common">Purple sea urchin</name>
    <dbReference type="NCBI Taxonomy" id="7668"/>
    <lineage>
        <taxon>Eukaryota</taxon>
        <taxon>Metazoa</taxon>
        <taxon>Echinodermata</taxon>
        <taxon>Eleutherozoa</taxon>
        <taxon>Echinozoa</taxon>
        <taxon>Echinoidea</taxon>
        <taxon>Euechinoidea</taxon>
        <taxon>Echinacea</taxon>
        <taxon>Camarodonta</taxon>
        <taxon>Echinidea</taxon>
        <taxon>Strongylocentrotidae</taxon>
        <taxon>Strongylocentrotus</taxon>
    </lineage>
</organism>
<accession>A0A7M7NV47</accession>
<dbReference type="KEGG" id="spu:100888437"/>
<feature type="compositionally biased region" description="Basic residues" evidence="7">
    <location>
        <begin position="1474"/>
        <end position="1483"/>
    </location>
</feature>
<dbReference type="GeneID" id="100888437"/>
<comment type="similarity">
    <text evidence="2">Belongs to the HMGA family.</text>
</comment>
<evidence type="ECO:0000256" key="4">
    <source>
        <dbReference type="ARBA" id="ARBA00023125"/>
    </source>
</evidence>
<feature type="region of interest" description="Disordered" evidence="7">
    <location>
        <begin position="1454"/>
        <end position="1563"/>
    </location>
</feature>
<dbReference type="GO" id="GO:0006355">
    <property type="term" value="P:regulation of DNA-templated transcription"/>
    <property type="evidence" value="ECO:0007669"/>
    <property type="project" value="InterPro"/>
</dbReference>
<dbReference type="OrthoDB" id="10665720at2759"/>
<evidence type="ECO:0000256" key="1">
    <source>
        <dbReference type="ARBA" id="ARBA00004123"/>
    </source>
</evidence>
<keyword evidence="3" id="KW-0805">Transcription regulation</keyword>
<dbReference type="GO" id="GO:0010557">
    <property type="term" value="P:positive regulation of macromolecule biosynthetic process"/>
    <property type="evidence" value="ECO:0007669"/>
    <property type="project" value="UniProtKB-ARBA"/>
</dbReference>
<dbReference type="PROSITE" id="PS00354">
    <property type="entry name" value="HMGI_Y"/>
    <property type="match status" value="1"/>
</dbReference>
<dbReference type="InterPro" id="IPR000637">
    <property type="entry name" value="HMGI/Y_DNA-bd_CS"/>
</dbReference>
<dbReference type="PANTHER" id="PTHR23341">
    <property type="entry name" value="HIGH MOBILITY GROUP PROTEINS HMG-A AND C"/>
    <property type="match status" value="1"/>
</dbReference>
<feature type="region of interest" description="Disordered" evidence="7">
    <location>
        <begin position="490"/>
        <end position="573"/>
    </location>
</feature>
<feature type="compositionally biased region" description="Basic residues" evidence="7">
    <location>
        <begin position="266"/>
        <end position="276"/>
    </location>
</feature>
<feature type="compositionally biased region" description="Basic residues" evidence="7">
    <location>
        <begin position="601"/>
        <end position="613"/>
    </location>
</feature>
<feature type="region of interest" description="Disordered" evidence="7">
    <location>
        <begin position="289"/>
        <end position="310"/>
    </location>
</feature>
<feature type="compositionally biased region" description="Basic and acidic residues" evidence="7">
    <location>
        <begin position="530"/>
        <end position="547"/>
    </location>
</feature>
<dbReference type="GO" id="GO:0005634">
    <property type="term" value="C:nucleus"/>
    <property type="evidence" value="ECO:0007669"/>
    <property type="project" value="UniProtKB-SubCell"/>
</dbReference>
<reference evidence="9" key="1">
    <citation type="submission" date="2015-02" db="EMBL/GenBank/DDBJ databases">
        <title>Genome sequencing for Strongylocentrotus purpuratus.</title>
        <authorList>
            <person name="Murali S."/>
            <person name="Liu Y."/>
            <person name="Vee V."/>
            <person name="English A."/>
            <person name="Wang M."/>
            <person name="Skinner E."/>
            <person name="Han Y."/>
            <person name="Muzny D.M."/>
            <person name="Worley K.C."/>
            <person name="Gibbs R.A."/>
        </authorList>
    </citation>
    <scope>NUCLEOTIDE SEQUENCE</scope>
</reference>
<feature type="region of interest" description="Disordered" evidence="7">
    <location>
        <begin position="213"/>
        <end position="277"/>
    </location>
</feature>
<dbReference type="GO" id="GO:0003677">
    <property type="term" value="F:DNA binding"/>
    <property type="evidence" value="ECO:0007669"/>
    <property type="project" value="UniProtKB-KW"/>
</dbReference>
<keyword evidence="4" id="KW-0238">DNA-binding</keyword>
<protein>
    <submittedName>
        <fullName evidence="8">Uncharacterized protein</fullName>
    </submittedName>
</protein>
<feature type="compositionally biased region" description="Polar residues" evidence="7">
    <location>
        <begin position="519"/>
        <end position="529"/>
    </location>
</feature>
<evidence type="ECO:0000256" key="3">
    <source>
        <dbReference type="ARBA" id="ARBA00023015"/>
    </source>
</evidence>
<dbReference type="RefSeq" id="XP_030842109.1">
    <property type="nucleotide sequence ID" value="XM_030986249.1"/>
</dbReference>
<dbReference type="EnsemblMetazoa" id="XM_030986249">
    <property type="protein sequence ID" value="XP_030842109"/>
    <property type="gene ID" value="LOC100888437"/>
</dbReference>
<feature type="region of interest" description="Disordered" evidence="7">
    <location>
        <begin position="908"/>
        <end position="1002"/>
    </location>
</feature>
<feature type="compositionally biased region" description="Polar residues" evidence="7">
    <location>
        <begin position="339"/>
        <end position="355"/>
    </location>
</feature>
<feature type="compositionally biased region" description="Low complexity" evidence="7">
    <location>
        <begin position="766"/>
        <end position="778"/>
    </location>
</feature>
<feature type="region of interest" description="Disordered" evidence="7">
    <location>
        <begin position="1580"/>
        <end position="1608"/>
    </location>
</feature>
<evidence type="ECO:0000256" key="6">
    <source>
        <dbReference type="ARBA" id="ARBA00023242"/>
    </source>
</evidence>
<feature type="compositionally biased region" description="Polar residues" evidence="7">
    <location>
        <begin position="870"/>
        <end position="879"/>
    </location>
</feature>
<feature type="compositionally biased region" description="Basic residues" evidence="7">
    <location>
        <begin position="228"/>
        <end position="237"/>
    </location>
</feature>
<feature type="compositionally biased region" description="Basic residues" evidence="7">
    <location>
        <begin position="985"/>
        <end position="995"/>
    </location>
</feature>
<dbReference type="PRINTS" id="PR00929">
    <property type="entry name" value="ATHOOK"/>
</dbReference>
<comment type="subcellular location">
    <subcellularLocation>
        <location evidence="1">Nucleus</location>
    </subcellularLocation>
</comment>
<feature type="region of interest" description="Disordered" evidence="7">
    <location>
        <begin position="865"/>
        <end position="888"/>
    </location>
</feature>
<keyword evidence="9" id="KW-1185">Reference proteome</keyword>
<sequence length="1790" mass="196628">MSVLQEVVQQLENILKTSNQYGPFVCLDAPPPVSILSFDANSDGIQKKRETSQEVLQCDSDPLISQGLSLDQPNDDDDVVLVQSDGEDLIGSLHSDSGLHLLDERSSCHGIGGTAQIEEERKGARVASEMLERLPKVLNSQGSDSIGIDLLQHETLTLQVQEGGTVTADSPVPSTCSVNPLSTIEQLSLNDPLLEICSESNGGIAKVRIDGDDGKGKVDSGVATVQPPKRKGGRRKRAVDPRSIVPKLKRPVGRPRKPIDPSTVPKIKRPRGRPRKCPAANVTIDAVSVPTEASDHRSTLSKGQESSGKDVFTKDSAHTEEVSLVRQSYEMQHEFQNHVDGSTSATPTDSLSNKDCNAPIPTGYIRTDTPLTMPRKELNLETNVSDVLNNHNGIMLSFHLGGEKEEVKTAPAIFSVLGLQECDRSSIGNVLNQGAPAVQVQGQEVEKVTEDSTIPFTGEVNFHNIIEQLSSTDVPDKLHNYHDMGGICSAAEKDTPGTAFENGEIHSPRTREQPAADTLLQNSSESSLQAEKDKVEERNLEGKEMNGDKAFQPTKRKRGRPERPVDPRSIVPKIKRPVGRPRSIVPKIKRPVGRPRSIGPKIKRPVGRSRKKPATNVEKDGVSAPMDQMGDCCTLPCAIGIQNSNRDSNIQKDVLDDCLINPTCTVSTNGDTEKRQESSYGGPISHSFSKVNNNEILENETYEGKQERREQNDSSLWEKETTAVKSAKRTAVSEQKVPKLRLRRKTAPKMREEVFDPPGCLRTRQSSSPGSRSPVSGRYLKQKIDKVGTLIPSSPPAPGPITTDTSMTLLNTSKTTYEVSNSLERDDTSGNDHSDLPNEIELNGKVPNIVQDQPCPAVTGSEVEMVNHPPNHQSQTQETLPKDELNGKVPNGVQDQLCPAVTGSEVEMVNHPPNHQSQTQETLPKDVLSVKRSRGRPRQCPDHHEKLPNVCPASAIGSAANEDTSTKDESKKTCISKDTCETTKKRGRGRPRKKRPAGEAVHYVEMKNRAPPDNRPSSILDDQVHENTDTRLGLKPNVTNSLDDSKLLKTSFPSALNGLALGRLSGKDMQEGSSHETEVMEMESKSALRIPRKPVTVQRVIPIVCSSETEMNYSKMFKQKRNQVTALTHSRRITSDAESCSEGLPLQQDQHRSMLLQNGCTKKSSVRIKKLPKTLITGSLNLDDPSRLAQLFQHPEKHALNMEKKGKDIGTHSMSWNTHHLSAVKSTTPLSSGGRVITPYAQGHFQSCLPTSPQRTIKLNYGDQNAQSMQASVGNEKCLPPPKKVMKYLPIPNSVKTEKGKTLILDRIKKNAAMLRGNCFQNKEIQKKFKARQASLIAKAKSNYVKRGRGRPPKKLVSFGNSVNQKIDEYQPRGPLLISKHLFRSKQKAVKDFTLSQNQLNSALAPEKCVQKRRGRLPVKHDESSKSIPNVAGPVGTDGRGELRKKLGRLFEKSIASHNNRNKKEIPNAASVTIRRKVGRPRKNPSPSVVHVPLKNCTSVNDVRRKPGRPRKNPRPADAVEPEKKTGDAPGCSEVERPIGRPMGSSTCGENSQPVKRKVGRPRKKPVIEYINASPFESLHSQSPVKAMARKRGRPRKRPCEETRPKYPSVPLPITDNFLIRGLGFQPSTFDGFIETPSCDFSMPIEEAVETLEEMPLPEAALTKSDGESTQADTDIVPGCSVGAVEQSFVIEQSEIDFMNNGQWILQQPTKDTELPERSCCISVTTGPVLPPPPSLNIELDDTSLPDTDEAINIPARDVLDSCVSQPEEEIRVPDIQELLAETAPIVIID</sequence>